<dbReference type="Proteomes" id="UP000464658">
    <property type="component" value="Chromosome"/>
</dbReference>
<dbReference type="EMBL" id="AP021906">
    <property type="protein sequence ID" value="BBP87551.1"/>
    <property type="molecule type" value="Genomic_DNA"/>
</dbReference>
<gene>
    <name evidence="1" type="ORF">BsIDN1_11690</name>
</gene>
<name>A0A5S9M3K7_BACIA</name>
<sequence>MRIDHSSGEVLAFDNMMNRPITGTNGWNHFSIVLMFQSKVKSLRLAYYYMVKVTFGWTNLVLKL</sequence>
<organism evidence="1 2">
    <name type="scientific">Bacillus safensis</name>
    <dbReference type="NCBI Taxonomy" id="561879"/>
    <lineage>
        <taxon>Bacteria</taxon>
        <taxon>Bacillati</taxon>
        <taxon>Bacillota</taxon>
        <taxon>Bacilli</taxon>
        <taxon>Bacillales</taxon>
        <taxon>Bacillaceae</taxon>
        <taxon>Bacillus</taxon>
    </lineage>
</organism>
<proteinExistence type="predicted"/>
<accession>A0A5S9M3K7</accession>
<reference evidence="1 2" key="1">
    <citation type="submission" date="2019-12" db="EMBL/GenBank/DDBJ databases">
        <title>Full genome sequence of a Bacillus safensis strain isolated from commercially available natto in Indonesia.</title>
        <authorList>
            <person name="Yoshida M."/>
            <person name="Uomi M."/>
            <person name="Waturangi D."/>
            <person name="Ekaputri J.J."/>
            <person name="Setiamarga D.H.E."/>
        </authorList>
    </citation>
    <scope>NUCLEOTIDE SEQUENCE [LARGE SCALE GENOMIC DNA]</scope>
    <source>
        <strain evidence="1 2">IDN1</strain>
    </source>
</reference>
<protein>
    <submittedName>
        <fullName evidence="1">Uncharacterized protein</fullName>
    </submittedName>
</protein>
<dbReference type="AlphaFoldDB" id="A0A5S9M3K7"/>
<evidence type="ECO:0000313" key="2">
    <source>
        <dbReference type="Proteomes" id="UP000464658"/>
    </source>
</evidence>
<evidence type="ECO:0000313" key="1">
    <source>
        <dbReference type="EMBL" id="BBP87551.1"/>
    </source>
</evidence>